<comment type="cofactor">
    <cofactor evidence="6">
        <name>Zn(2+)</name>
        <dbReference type="ChEBI" id="CHEBI:29105"/>
    </cofactor>
    <text evidence="6">Binds 1 zinc ion per subunit.</text>
</comment>
<keyword evidence="6" id="KW-0862">Zinc</keyword>
<feature type="binding site" evidence="6">
    <location>
        <position position="275"/>
    </location>
    <ligand>
        <name>Zn(2+)</name>
        <dbReference type="ChEBI" id="CHEBI:29105"/>
    </ligand>
</feature>
<dbReference type="GO" id="GO:0017040">
    <property type="term" value="F:N-acylsphingosine amidohydrolase activity"/>
    <property type="evidence" value="ECO:0007669"/>
    <property type="project" value="UniProtKB-UniRule"/>
</dbReference>
<evidence type="ECO:0000256" key="3">
    <source>
        <dbReference type="ARBA" id="ARBA00019235"/>
    </source>
</evidence>
<dbReference type="PANTHER" id="PTHR12670:SF1">
    <property type="entry name" value="NEUTRAL CERAMIDASE"/>
    <property type="match status" value="1"/>
</dbReference>
<dbReference type="EMBL" id="VXIV02003373">
    <property type="protein sequence ID" value="KAF6017635.1"/>
    <property type="molecule type" value="Genomic_DNA"/>
</dbReference>
<comment type="catalytic activity">
    <reaction evidence="7">
        <text>an N-acylsphing-4-enine + H2O = sphing-4-enine + a fatty acid</text>
        <dbReference type="Rhea" id="RHEA:20856"/>
        <dbReference type="ChEBI" id="CHEBI:15377"/>
        <dbReference type="ChEBI" id="CHEBI:28868"/>
        <dbReference type="ChEBI" id="CHEBI:52639"/>
        <dbReference type="ChEBI" id="CHEBI:57756"/>
        <dbReference type="EC" id="3.5.1.23"/>
    </reaction>
</comment>
<dbReference type="InterPro" id="IPR031329">
    <property type="entry name" value="NEUT/ALK_ceramidase_N"/>
</dbReference>
<dbReference type="GO" id="GO:0016020">
    <property type="term" value="C:membrane"/>
    <property type="evidence" value="ECO:0007669"/>
    <property type="project" value="GOC"/>
</dbReference>
<name>A0A7J7IUZ3_BUGNE</name>
<evidence type="ECO:0000313" key="11">
    <source>
        <dbReference type="Proteomes" id="UP000593567"/>
    </source>
</evidence>
<dbReference type="GO" id="GO:0005576">
    <property type="term" value="C:extracellular region"/>
    <property type="evidence" value="ECO:0007669"/>
    <property type="project" value="TreeGrafter"/>
</dbReference>
<dbReference type="Pfam" id="PF17048">
    <property type="entry name" value="Ceramidse_alk_C"/>
    <property type="match status" value="1"/>
</dbReference>
<evidence type="ECO:0000313" key="10">
    <source>
        <dbReference type="EMBL" id="KAF6017635.1"/>
    </source>
</evidence>
<sequence>MNNTNGLISGDNKGLASHLFEKDMNPRALPHEVEFVAAFAQANEGDVSPNTKGPHCMDTGLPCDTEHSTCNGRNEMCVASGPGRDMFESTLIIGSKQYEKAKELYTQANITGIKLSGPIDFRHQFVDMSKQELKLETGEMVKTCPAAMGYSFAAGTTDGPGDFDFTQGTNSTNKFWSFVSQFISKPSPQQVDCQKPKPILLNTGEVNFPYAWQPSIIPIQLLRVGQLVITSLPGEFTTMSGRRVRNALTKIFKEDGKIANATVVLAGLSNAYADYIATFEEYQKQRYEAASTIYGPHTLSAYINLFSKMATMMVQGKPVAAGTAPPDLLSKQLSFVLPVVMDSVPVGTEFGQPITDAQMVYKQGDLVTVTFNSADPRNNLMTMNSFLAVEKRSSDGSWEVVYTDSHWVTKFEWTRTETLLGRSSAVISWQTGSDEPVGMYRVRHSGYHKPLFEDPQPFTGVSRTFKVVGKSKSYKSYINFVHKNQNRVMAYQPLE</sequence>
<proteinExistence type="inferred from homology"/>
<dbReference type="GO" id="GO:0042759">
    <property type="term" value="P:long-chain fatty acid biosynthetic process"/>
    <property type="evidence" value="ECO:0007669"/>
    <property type="project" value="TreeGrafter"/>
</dbReference>
<dbReference type="Pfam" id="PF04734">
    <property type="entry name" value="Ceramidase_alk"/>
    <property type="match status" value="1"/>
</dbReference>
<dbReference type="PANTHER" id="PTHR12670">
    <property type="entry name" value="CERAMIDASE"/>
    <property type="match status" value="1"/>
</dbReference>
<reference evidence="10" key="1">
    <citation type="submission" date="2020-06" db="EMBL/GenBank/DDBJ databases">
        <title>Draft genome of Bugula neritina, a colonial animal packing powerful symbionts and potential medicines.</title>
        <authorList>
            <person name="Rayko M."/>
        </authorList>
    </citation>
    <scope>NUCLEOTIDE SEQUENCE [LARGE SCALE GENOMIC DNA]</scope>
    <source>
        <strain evidence="10">Kwan_BN1</strain>
    </source>
</reference>
<keyword evidence="4 7" id="KW-0378">Hydrolase</keyword>
<keyword evidence="7" id="KW-0746">Sphingolipid metabolism</keyword>
<keyword evidence="6" id="KW-0479">Metal-binding</keyword>
<evidence type="ECO:0000256" key="4">
    <source>
        <dbReference type="ARBA" id="ARBA00022801"/>
    </source>
</evidence>
<dbReference type="GO" id="GO:0046512">
    <property type="term" value="P:sphingosine biosynthetic process"/>
    <property type="evidence" value="ECO:0007669"/>
    <property type="project" value="TreeGrafter"/>
</dbReference>
<evidence type="ECO:0000256" key="6">
    <source>
        <dbReference type="PIRSR" id="PIRSR606823-2"/>
    </source>
</evidence>
<evidence type="ECO:0000256" key="7">
    <source>
        <dbReference type="RuleBase" id="RU366019"/>
    </source>
</evidence>
<keyword evidence="11" id="KW-1185">Reference proteome</keyword>
<evidence type="ECO:0000256" key="5">
    <source>
        <dbReference type="PIRSR" id="PIRSR606823-1"/>
    </source>
</evidence>
<evidence type="ECO:0000256" key="2">
    <source>
        <dbReference type="ARBA" id="ARBA00011891"/>
    </source>
</evidence>
<dbReference type="GO" id="GO:0046872">
    <property type="term" value="F:metal ion binding"/>
    <property type="evidence" value="ECO:0007669"/>
    <property type="project" value="UniProtKB-KW"/>
</dbReference>
<evidence type="ECO:0000259" key="8">
    <source>
        <dbReference type="Pfam" id="PF04734"/>
    </source>
</evidence>
<dbReference type="Gene3D" id="2.60.40.2300">
    <property type="entry name" value="Neutral/alkaline non-lysosomal ceramidase, C-terminal domain"/>
    <property type="match status" value="1"/>
</dbReference>
<feature type="binding site" evidence="6">
    <location>
        <position position="235"/>
    </location>
    <ligand>
        <name>Zn(2+)</name>
        <dbReference type="ChEBI" id="CHEBI:29105"/>
    </ligand>
</feature>
<evidence type="ECO:0000256" key="1">
    <source>
        <dbReference type="ARBA" id="ARBA00009835"/>
    </source>
</evidence>
<dbReference type="InterPro" id="IPR038445">
    <property type="entry name" value="NCDase_C_sf"/>
</dbReference>
<feature type="domain" description="Neutral/alkaline non-lysosomal ceramidase N-terminal" evidence="8">
    <location>
        <begin position="1"/>
        <end position="304"/>
    </location>
</feature>
<dbReference type="Proteomes" id="UP000593567">
    <property type="component" value="Unassembled WGS sequence"/>
</dbReference>
<dbReference type="InterPro" id="IPR006823">
    <property type="entry name" value="Ceramidase_alk"/>
</dbReference>
<feature type="domain" description="Neutral/alkaline non-lysosomal ceramidase C-terminal" evidence="9">
    <location>
        <begin position="306"/>
        <end position="467"/>
    </location>
</feature>
<evidence type="ECO:0000259" key="9">
    <source>
        <dbReference type="Pfam" id="PF17048"/>
    </source>
</evidence>
<dbReference type="InterPro" id="IPR031331">
    <property type="entry name" value="NEUT/ALK_ceramidase_C"/>
</dbReference>
<organism evidence="10 11">
    <name type="scientific">Bugula neritina</name>
    <name type="common">Brown bryozoan</name>
    <name type="synonym">Sertularia neritina</name>
    <dbReference type="NCBI Taxonomy" id="10212"/>
    <lineage>
        <taxon>Eukaryota</taxon>
        <taxon>Metazoa</taxon>
        <taxon>Spiralia</taxon>
        <taxon>Lophotrochozoa</taxon>
        <taxon>Bryozoa</taxon>
        <taxon>Gymnolaemata</taxon>
        <taxon>Cheilostomatida</taxon>
        <taxon>Flustrina</taxon>
        <taxon>Buguloidea</taxon>
        <taxon>Bugulidae</taxon>
        <taxon>Bugula</taxon>
    </lineage>
</organism>
<gene>
    <name evidence="10" type="ORF">EB796_024061</name>
</gene>
<keyword evidence="7" id="KW-0443">Lipid metabolism</keyword>
<comment type="similarity">
    <text evidence="1 7">Belongs to the neutral ceramidase family.</text>
</comment>
<comment type="caution">
    <text evidence="10">The sequence shown here is derived from an EMBL/GenBank/DDBJ whole genome shotgun (WGS) entry which is preliminary data.</text>
</comment>
<dbReference type="AlphaFoldDB" id="A0A7J7IUZ3"/>
<protein>
    <recommendedName>
        <fullName evidence="3 7">Neutral ceramidase</fullName>
        <ecNumber evidence="2 7">3.5.1.23</ecNumber>
    </recommendedName>
</protein>
<dbReference type="GO" id="GO:0046514">
    <property type="term" value="P:ceramide catabolic process"/>
    <property type="evidence" value="ECO:0007669"/>
    <property type="project" value="InterPro"/>
</dbReference>
<feature type="active site" description="Nucleophile" evidence="5">
    <location>
        <position position="48"/>
    </location>
</feature>
<dbReference type="EC" id="3.5.1.23" evidence="2 7"/>
<dbReference type="OrthoDB" id="191371at2759"/>
<accession>A0A7J7IUZ3</accession>